<evidence type="ECO:0000313" key="4">
    <source>
        <dbReference type="EMBL" id="NYE72821.1"/>
    </source>
</evidence>
<sequence>MKASTKTLIAVLAAALLVLIPLPAQAEDEPITVQVLGITDLHGYLDPAHNQRVTGPTGAIDVGGAAYLKAHLDRLRADQPNSFLIGSGDQFSGWPDYTQAFANEPTIEVLNALGMDFDVAGNHEFDREFPFLKRMMSGECYGKPGFDSCFPDSTGQPFAGADYGYHSANIIDPKTNRSALPPYWISEVRGPGGKIIPIGFIGVTLPGTPEESLSIGGSGFEFEDLVTGANRAAEQLQAKGVETIVVSAHDGGQHSGLYNECENPNGSLFDAARKMSPAIDAIFGGHWHTQFNCMIPDPNGDPRPVIEAGDNAKLIGEVQLSIDPATGDVIRDATRATNHPVTKDVTPDPKITKIVDYWLAKWRARQDEPLSSITRDLEFSTTQESRIMNLAADLYLAEAKHRRHGNADLALVPPDIGVDVVPQGLAYAPGTSPADAPGRVLYGEAWPVVGISPITTVSLTGAELDQVLEEQWLPPAYGCSRSTALAVSGNVSYSYDEGKPPGQRIDPANVLINGQPLRELRTYRVATTAVLLLHGRQYGYPTVEEQHEDMVRAPRMGQEVLLNYLRAHARVSDPGLGRVTKVPGTPPPVDGPFGPLEFLPQKEIKATATSQGNAAHGPASAIDGKCSTMWHSAWAPHAPLPQSITLDLGQSRAIEALVYTPRQDAAVPNGRISEYRIEGSADGQAFTTITTGTWDGTIDAKIARFPAGTQARYVRLVGVAGGADYAAASELNIALTP</sequence>
<dbReference type="EC" id="3.1.3.5" evidence="4"/>
<reference evidence="4 5" key="1">
    <citation type="submission" date="2020-07" db="EMBL/GenBank/DDBJ databases">
        <title>Sequencing the genomes of 1000 actinobacteria strains.</title>
        <authorList>
            <person name="Klenk H.-P."/>
        </authorList>
    </citation>
    <scope>NUCLEOTIDE SEQUENCE [LARGE SCALE GENOMIC DNA]</scope>
    <source>
        <strain evidence="4 5">DSM 22083</strain>
    </source>
</reference>
<protein>
    <submittedName>
        <fullName evidence="4">5'-nucleotidase</fullName>
        <ecNumber evidence="4">3.1.3.5</ecNumber>
    </submittedName>
</protein>
<name>A0A7Y9I9I4_9ACTN</name>
<dbReference type="GO" id="GO:0009166">
    <property type="term" value="P:nucleotide catabolic process"/>
    <property type="evidence" value="ECO:0007669"/>
    <property type="project" value="InterPro"/>
</dbReference>
<keyword evidence="5" id="KW-1185">Reference proteome</keyword>
<dbReference type="SUPFAM" id="SSF55816">
    <property type="entry name" value="5'-nucleotidase (syn. UDP-sugar hydrolase), C-terminal domain"/>
    <property type="match status" value="1"/>
</dbReference>
<evidence type="ECO:0000313" key="5">
    <source>
        <dbReference type="Proteomes" id="UP000569914"/>
    </source>
</evidence>
<dbReference type="RefSeq" id="WP_179753881.1">
    <property type="nucleotide sequence ID" value="NZ_JACCBU010000001.1"/>
</dbReference>
<dbReference type="EMBL" id="JACCBU010000001">
    <property type="protein sequence ID" value="NYE72821.1"/>
    <property type="molecule type" value="Genomic_DNA"/>
</dbReference>
<comment type="caution">
    <text evidence="4">The sequence shown here is derived from an EMBL/GenBank/DDBJ whole genome shotgun (WGS) entry which is preliminary data.</text>
</comment>
<dbReference type="Gene3D" id="3.90.780.10">
    <property type="entry name" value="5'-Nucleotidase, C-terminal domain"/>
    <property type="match status" value="1"/>
</dbReference>
<dbReference type="Proteomes" id="UP000569914">
    <property type="component" value="Unassembled WGS sequence"/>
</dbReference>
<keyword evidence="2 4" id="KW-0378">Hydrolase</keyword>
<evidence type="ECO:0000259" key="3">
    <source>
        <dbReference type="PROSITE" id="PS50022"/>
    </source>
</evidence>
<dbReference type="SUPFAM" id="SSF56300">
    <property type="entry name" value="Metallo-dependent phosphatases"/>
    <property type="match status" value="1"/>
</dbReference>
<dbReference type="Pfam" id="PF02872">
    <property type="entry name" value="5_nucleotid_C"/>
    <property type="match status" value="1"/>
</dbReference>
<dbReference type="GO" id="GO:0008253">
    <property type="term" value="F:5'-nucleotidase activity"/>
    <property type="evidence" value="ECO:0007669"/>
    <property type="project" value="UniProtKB-EC"/>
</dbReference>
<dbReference type="GO" id="GO:0008768">
    <property type="term" value="F:UDP-sugar diphosphatase activity"/>
    <property type="evidence" value="ECO:0007669"/>
    <property type="project" value="TreeGrafter"/>
</dbReference>
<dbReference type="Pfam" id="PF00754">
    <property type="entry name" value="F5_F8_type_C"/>
    <property type="match status" value="1"/>
</dbReference>
<dbReference type="InterPro" id="IPR004843">
    <property type="entry name" value="Calcineurin-like_PHP"/>
</dbReference>
<organism evidence="4 5">
    <name type="scientific">Microlunatus parietis</name>
    <dbReference type="NCBI Taxonomy" id="682979"/>
    <lineage>
        <taxon>Bacteria</taxon>
        <taxon>Bacillati</taxon>
        <taxon>Actinomycetota</taxon>
        <taxon>Actinomycetes</taxon>
        <taxon>Propionibacteriales</taxon>
        <taxon>Propionibacteriaceae</taxon>
        <taxon>Microlunatus</taxon>
    </lineage>
</organism>
<dbReference type="Pfam" id="PF00149">
    <property type="entry name" value="Metallophos"/>
    <property type="match status" value="1"/>
</dbReference>
<dbReference type="GO" id="GO:0000166">
    <property type="term" value="F:nucleotide binding"/>
    <property type="evidence" value="ECO:0007669"/>
    <property type="project" value="UniProtKB-KW"/>
</dbReference>
<dbReference type="Gene3D" id="3.60.21.10">
    <property type="match status" value="1"/>
</dbReference>
<dbReference type="GO" id="GO:0030288">
    <property type="term" value="C:outer membrane-bounded periplasmic space"/>
    <property type="evidence" value="ECO:0007669"/>
    <property type="project" value="TreeGrafter"/>
</dbReference>
<keyword evidence="2" id="KW-0547">Nucleotide-binding</keyword>
<feature type="signal peptide" evidence="2">
    <location>
        <begin position="1"/>
        <end position="26"/>
    </location>
</feature>
<dbReference type="InterPro" id="IPR029052">
    <property type="entry name" value="Metallo-depent_PP-like"/>
</dbReference>
<keyword evidence="1 2" id="KW-0732">Signal</keyword>
<evidence type="ECO:0000256" key="1">
    <source>
        <dbReference type="ARBA" id="ARBA00022729"/>
    </source>
</evidence>
<comment type="similarity">
    <text evidence="2">Belongs to the 5'-nucleotidase family.</text>
</comment>
<gene>
    <name evidence="4" type="ORF">BKA15_004150</name>
</gene>
<dbReference type="PANTHER" id="PTHR11575:SF24">
    <property type="entry name" value="5'-NUCLEOTIDASE"/>
    <property type="match status" value="1"/>
</dbReference>
<dbReference type="SUPFAM" id="SSF49785">
    <property type="entry name" value="Galactose-binding domain-like"/>
    <property type="match status" value="1"/>
</dbReference>
<dbReference type="InterPro" id="IPR006179">
    <property type="entry name" value="5_nucleotidase/apyrase"/>
</dbReference>
<dbReference type="InterPro" id="IPR036907">
    <property type="entry name" value="5'-Nucleotdase_C_sf"/>
</dbReference>
<proteinExistence type="inferred from homology"/>
<dbReference type="AlphaFoldDB" id="A0A7Y9I9I4"/>
<dbReference type="InterPro" id="IPR000421">
    <property type="entry name" value="FA58C"/>
</dbReference>
<dbReference type="PANTHER" id="PTHR11575">
    <property type="entry name" value="5'-NUCLEOTIDASE-RELATED"/>
    <property type="match status" value="1"/>
</dbReference>
<dbReference type="PRINTS" id="PR01607">
    <property type="entry name" value="APYRASEFAMLY"/>
</dbReference>
<accession>A0A7Y9I9I4</accession>
<dbReference type="InterPro" id="IPR008979">
    <property type="entry name" value="Galactose-bd-like_sf"/>
</dbReference>
<dbReference type="Gene3D" id="2.60.120.260">
    <property type="entry name" value="Galactose-binding domain-like"/>
    <property type="match status" value="1"/>
</dbReference>
<feature type="chain" id="PRO_5031596421" evidence="2">
    <location>
        <begin position="27"/>
        <end position="737"/>
    </location>
</feature>
<dbReference type="InterPro" id="IPR008334">
    <property type="entry name" value="5'-Nucleotdase_C"/>
</dbReference>
<feature type="domain" description="F5/8 type C" evidence="3">
    <location>
        <begin position="584"/>
        <end position="737"/>
    </location>
</feature>
<dbReference type="PROSITE" id="PS50022">
    <property type="entry name" value="FA58C_3"/>
    <property type="match status" value="1"/>
</dbReference>
<evidence type="ECO:0000256" key="2">
    <source>
        <dbReference type="RuleBase" id="RU362119"/>
    </source>
</evidence>